<organism evidence="1">
    <name type="scientific">Candidatus Methanophagaceae archaeon ANME-1 ERB6</name>
    <dbReference type="NCBI Taxonomy" id="2759912"/>
    <lineage>
        <taxon>Archaea</taxon>
        <taxon>Methanobacteriati</taxon>
        <taxon>Methanobacteriota</taxon>
        <taxon>Stenosarchaea group</taxon>
        <taxon>Methanomicrobia</taxon>
        <taxon>Candidatus Methanophagales</taxon>
        <taxon>Candidatus Methanophagaceae</taxon>
    </lineage>
</organism>
<protein>
    <submittedName>
        <fullName evidence="1">Uncharacterized protein</fullName>
    </submittedName>
</protein>
<proteinExistence type="predicted"/>
<accession>A0A7G9YXQ3</accession>
<sequence length="156" mass="17959">MEKIELNDLLMEMVNEILGAEGSEGLKLQVEEVDAGIFVSPVATVELIKSPAHREDVKENTGMLIDMKVRDVVRGLLNRVMIRLHINERREVLIKNQGVHEAEILESDLEDVKLRKEREKILEEKSNTMSEAVKVALERIMRDEKARDEWFLPTLT</sequence>
<dbReference type="EMBL" id="MT631521">
    <property type="protein sequence ID" value="QNO52787.1"/>
    <property type="molecule type" value="Genomic_DNA"/>
</dbReference>
<reference evidence="1" key="1">
    <citation type="submission" date="2020-06" db="EMBL/GenBank/DDBJ databases">
        <title>Unique genomic features of the anaerobic methanotrophic archaea.</title>
        <authorList>
            <person name="Chadwick G.L."/>
            <person name="Skennerton C.T."/>
            <person name="Laso-Perez R."/>
            <person name="Leu A.O."/>
            <person name="Speth D.R."/>
            <person name="Yu H."/>
            <person name="Morgan-Lang C."/>
            <person name="Hatzenpichler R."/>
            <person name="Goudeau D."/>
            <person name="Malmstrom R."/>
            <person name="Brazelton W.J."/>
            <person name="Woyke T."/>
            <person name="Hallam S.J."/>
            <person name="Tyson G.W."/>
            <person name="Wegener G."/>
            <person name="Boetius A."/>
            <person name="Orphan V."/>
        </authorList>
    </citation>
    <scope>NUCLEOTIDE SEQUENCE</scope>
</reference>
<name>A0A7G9YXQ3_9EURY</name>
<gene>
    <name evidence="1" type="ORF">HGGDFBBL_00019</name>
</gene>
<dbReference type="AlphaFoldDB" id="A0A7G9YXQ3"/>
<evidence type="ECO:0000313" key="1">
    <source>
        <dbReference type="EMBL" id="QNO52787.1"/>
    </source>
</evidence>